<evidence type="ECO:0000256" key="6">
    <source>
        <dbReference type="ARBA" id="ARBA00022723"/>
    </source>
</evidence>
<evidence type="ECO:0000256" key="5">
    <source>
        <dbReference type="ARBA" id="ARBA00022695"/>
    </source>
</evidence>
<comment type="catalytic activity">
    <reaction evidence="9 10">
        <text>RNA(n) + a ribonucleoside 5'-triphosphate = RNA(n+1) + diphosphate</text>
        <dbReference type="Rhea" id="RHEA:21248"/>
        <dbReference type="Rhea" id="RHEA-COMP:14527"/>
        <dbReference type="Rhea" id="RHEA-COMP:17342"/>
        <dbReference type="ChEBI" id="CHEBI:33019"/>
        <dbReference type="ChEBI" id="CHEBI:61557"/>
        <dbReference type="ChEBI" id="CHEBI:140395"/>
        <dbReference type="EC" id="2.7.7.6"/>
    </reaction>
</comment>
<dbReference type="InterPro" id="IPR044893">
    <property type="entry name" value="RNA_pol_Rpb1_clamp_domain"/>
</dbReference>
<keyword evidence="2 12" id="KW-0150">Chloroplast</keyword>
<keyword evidence="5 9" id="KW-0548">Nucleotidyltransferase</keyword>
<dbReference type="EC" id="2.7.7.6" evidence="9"/>
<reference evidence="12" key="1">
    <citation type="journal article" date="2021" name="Nat. Plants">
        <title>Gene duplications and phylogenomic conflict underlie major pulses of phenotypic evolution in gymnosperms.</title>
        <authorList>
            <person name="Stull G.W."/>
            <person name="Qu X.J."/>
            <person name="Parins-Fukuchi C."/>
            <person name="Yang Y.Y."/>
            <person name="Yang J.B."/>
            <person name="Yang Z.Y."/>
            <person name="Hu Y."/>
            <person name="Ma H."/>
            <person name="Soltis P.S."/>
            <person name="Soltis D.E."/>
            <person name="Li D.Z."/>
            <person name="Smith S.A."/>
            <person name="Yi T.S."/>
        </authorList>
    </citation>
    <scope>NUCLEOTIDE SEQUENCE</scope>
</reference>
<dbReference type="Gene3D" id="1.10.40.90">
    <property type="match status" value="1"/>
</dbReference>
<evidence type="ECO:0000256" key="1">
    <source>
        <dbReference type="ARBA" id="ARBA00022478"/>
    </source>
</evidence>
<feature type="domain" description="RNA polymerase N-terminal" evidence="11">
    <location>
        <begin position="281"/>
        <end position="563"/>
    </location>
</feature>
<evidence type="ECO:0000256" key="2">
    <source>
        <dbReference type="ARBA" id="ARBA00022528"/>
    </source>
</evidence>
<feature type="binding site" evidence="9">
    <location>
        <position position="89"/>
    </location>
    <ligand>
        <name>Zn(2+)</name>
        <dbReference type="ChEBI" id="CHEBI:29105"/>
    </ligand>
</feature>
<evidence type="ECO:0000256" key="3">
    <source>
        <dbReference type="ARBA" id="ARBA00022640"/>
    </source>
</evidence>
<evidence type="ECO:0000259" key="11">
    <source>
        <dbReference type="SMART" id="SM00663"/>
    </source>
</evidence>
<dbReference type="Pfam" id="PF04997">
    <property type="entry name" value="RNA_pol_Rpb1_1"/>
    <property type="match status" value="1"/>
</dbReference>
<dbReference type="InterPro" id="IPR000722">
    <property type="entry name" value="RNA_pol_asu"/>
</dbReference>
<feature type="binding site" evidence="9">
    <location>
        <position position="511"/>
    </location>
    <ligand>
        <name>Mg(2+)</name>
        <dbReference type="ChEBI" id="CHEBI:18420"/>
    </ligand>
</feature>
<evidence type="ECO:0000256" key="4">
    <source>
        <dbReference type="ARBA" id="ARBA00022679"/>
    </source>
</evidence>
<gene>
    <name evidence="9 12" type="primary">rpoC1</name>
</gene>
<dbReference type="GO" id="GO:0009507">
    <property type="term" value="C:chloroplast"/>
    <property type="evidence" value="ECO:0007669"/>
    <property type="project" value="UniProtKB-SubCell"/>
</dbReference>
<keyword evidence="9" id="KW-0460">Magnesium</keyword>
<dbReference type="PANTHER" id="PTHR19376">
    <property type="entry name" value="DNA-DIRECTED RNA POLYMERASE"/>
    <property type="match status" value="1"/>
</dbReference>
<feature type="binding site" evidence="9">
    <location>
        <position position="69"/>
    </location>
    <ligand>
        <name>Zn(2+)</name>
        <dbReference type="ChEBI" id="CHEBI:29105"/>
    </ligand>
</feature>
<organism evidence="12">
    <name type="scientific">Austrocedrus chilensis</name>
    <name type="common">Chilean cedar</name>
    <name type="synonym">Thuja chilensis</name>
    <dbReference type="NCBI Taxonomy" id="103964"/>
    <lineage>
        <taxon>Eukaryota</taxon>
        <taxon>Viridiplantae</taxon>
        <taxon>Streptophyta</taxon>
        <taxon>Embryophyta</taxon>
        <taxon>Tracheophyta</taxon>
        <taxon>Spermatophyta</taxon>
        <taxon>Pinopsida</taxon>
        <taxon>Pinidae</taxon>
        <taxon>Conifers II</taxon>
        <taxon>Cupressales</taxon>
        <taxon>Cupressaceae</taxon>
        <taxon>Austrocedrus</taxon>
    </lineage>
</organism>
<keyword evidence="1 9" id="KW-0240">DNA-directed RNA polymerase</keyword>
<name>A0A8F8STU2_AUSCH</name>
<comment type="function">
    <text evidence="9 10">DNA-dependent RNA polymerase catalyzes the transcription of DNA into RNA using the four ribonucleoside triphosphates as substrates.</text>
</comment>
<dbReference type="GO" id="GO:0000287">
    <property type="term" value="F:magnesium ion binding"/>
    <property type="evidence" value="ECO:0007669"/>
    <property type="project" value="UniProtKB-UniRule"/>
</dbReference>
<dbReference type="EMBL" id="MW470975">
    <property type="protein sequence ID" value="QYB21011.1"/>
    <property type="molecule type" value="Genomic_DNA"/>
</dbReference>
<dbReference type="GO" id="GO:0006351">
    <property type="term" value="P:DNA-templated transcription"/>
    <property type="evidence" value="ECO:0007669"/>
    <property type="project" value="UniProtKB-UniRule"/>
</dbReference>
<dbReference type="Gene3D" id="1.10.274.100">
    <property type="entry name" value="RNA polymerase Rpb1, domain 3"/>
    <property type="match status" value="1"/>
</dbReference>
<dbReference type="AlphaFoldDB" id="A0A8F8STU2"/>
<sequence length="696" mass="81274">MSDQNKREQLQIGLVSPEQILAWSERILPNGKKVGQVTKARTLDYRTNEPIRDGLFCERIFGPTKRGVCACVKPENEKENDNSNFCTQCEVELVIDPRIRRYRMGYIKLACPVAHIWYFKRRPSYIADLLDKSRKELEDPVYCDIYIARPTANKPTLLRLHGLIRDYENISWLKKIAYYLSCNFALVQEREISTGGKAIKDQLAGLDLQMILDRSYIEWKEIDGRISILFSEAENSYENEELIELYNKNQKQLFLLQRRKNRLVRRMRLAQYFIRANVEPQWMVLCLLPVFPPDLRPMFQLNEGGLYISDINELYCRVIGQNKSLLKSIEVNSLLLMPSLLCNKKRKVQKAVDALLDNSLGAQPVKDSHDRPYKSFSDFIQGKEGRFRENLLGKRVDYSGRSVIVVGPHLSLYQCGLPREIAIELFQLFLIRDLVERQIAPNLRTAKILIQHRGSIIWNVLKQIIQRYPILLNRAPTLHRLGIQAFIPILIEERAIRLHPLVCAGFNADFDGDQMAVHVPLSMEAQVEARLLMFSHLNLISPTIGDPICVPTQDMLLGLYRSTFQKNQGVYENRYHPNNSKKKIVSPSFYSYDDALKAYEQKQIDLDSPLWLQWRRDIDTINSVNRELPIEVQYESLGTFYEIYDHFRIRKGRVGEILNKYIRTTVGRIRFNREIEEAIKGLWIYDIRRELSLFRI</sequence>
<keyword evidence="8 9" id="KW-0804">Transcription</keyword>
<proteinExistence type="inferred from homology"/>
<dbReference type="Pfam" id="PF00623">
    <property type="entry name" value="RNA_pol_Rpb1_2"/>
    <property type="match status" value="1"/>
</dbReference>
<keyword evidence="3 12" id="KW-0934">Plastid</keyword>
<comment type="subcellular location">
    <subcellularLocation>
        <location evidence="9">Plastid</location>
        <location evidence="9">Chloroplast</location>
    </subcellularLocation>
</comment>
<dbReference type="InterPro" id="IPR007080">
    <property type="entry name" value="RNA_pol_Rpb1_1"/>
</dbReference>
<dbReference type="InterPro" id="IPR042102">
    <property type="entry name" value="RNA_pol_Rpb1_3_sf"/>
</dbReference>
<dbReference type="GO" id="GO:0008270">
    <property type="term" value="F:zinc ion binding"/>
    <property type="evidence" value="ECO:0007669"/>
    <property type="project" value="UniProtKB-UniRule"/>
</dbReference>
<comment type="subunit">
    <text evidence="9">In plastids the minimal PEP RNA polymerase catalytic core is composed of four subunits: alpha, beta, beta', and beta''. When a (nuclear-encoded) sigma factor is associated with the core the holoenzyme is formed, which can initiate transcription.</text>
</comment>
<dbReference type="PANTHER" id="PTHR19376:SF68">
    <property type="entry name" value="DNA-DIRECTED RNA POLYMERASE SUBUNIT BETA"/>
    <property type="match status" value="1"/>
</dbReference>
<accession>A0A8F8STU2</accession>
<feature type="binding site" evidence="9">
    <location>
        <position position="86"/>
    </location>
    <ligand>
        <name>Zn(2+)</name>
        <dbReference type="ChEBI" id="CHEBI:29105"/>
    </ligand>
</feature>
<keyword evidence="7 9" id="KW-0862">Zinc</keyword>
<dbReference type="GO" id="GO:0003677">
    <property type="term" value="F:DNA binding"/>
    <property type="evidence" value="ECO:0007669"/>
    <property type="project" value="UniProtKB-UniRule"/>
</dbReference>
<dbReference type="GO" id="GO:0003899">
    <property type="term" value="F:DNA-directed RNA polymerase activity"/>
    <property type="evidence" value="ECO:0007669"/>
    <property type="project" value="UniProtKB-UniRule"/>
</dbReference>
<dbReference type="Gene3D" id="4.10.860.120">
    <property type="entry name" value="RNA polymerase II, clamp domain"/>
    <property type="match status" value="1"/>
</dbReference>
<keyword evidence="4 9" id="KW-0808">Transferase</keyword>
<evidence type="ECO:0000256" key="10">
    <source>
        <dbReference type="RuleBase" id="RU004279"/>
    </source>
</evidence>
<reference evidence="12" key="2">
    <citation type="submission" date="2021-01" db="EMBL/GenBank/DDBJ databases">
        <authorList>
            <person name="Stull G."/>
            <person name="Qu X.-J."/>
            <person name="Parins-Fukuchi C."/>
            <person name="Yang Y.-Y."/>
            <person name="Yang J.-B."/>
            <person name="Yang Z.-Y."/>
            <person name="Hu Y."/>
            <person name="Ma H."/>
            <person name="Soltis P."/>
            <person name="Soltis D."/>
            <person name="Li D.-Z."/>
            <person name="Smith S."/>
            <person name="Yi T.-S."/>
        </authorList>
    </citation>
    <scope>NUCLEOTIDE SEQUENCE</scope>
</reference>
<dbReference type="GO" id="GO:0000428">
    <property type="term" value="C:DNA-directed RNA polymerase complex"/>
    <property type="evidence" value="ECO:0007669"/>
    <property type="project" value="UniProtKB-KW"/>
</dbReference>
<dbReference type="InterPro" id="IPR034678">
    <property type="entry name" value="RNApol_RpoC1"/>
</dbReference>
<comment type="cofactor">
    <cofactor evidence="9">
        <name>Zn(2+)</name>
        <dbReference type="ChEBI" id="CHEBI:29105"/>
    </cofactor>
    <text evidence="9">Binds 1 Zn(2+) ion per subunit.</text>
</comment>
<protein>
    <recommendedName>
        <fullName evidence="9">DNA-directed RNA polymerase subunit beta'</fullName>
        <ecNumber evidence="9">2.7.7.6</ecNumber>
    </recommendedName>
    <alternativeName>
        <fullName evidence="9">PEP</fullName>
    </alternativeName>
    <alternativeName>
        <fullName evidence="9">Plastid-encoded RNA polymerase subunit beta'</fullName>
        <shortName evidence="9">RNA polymerase subunit beta'</shortName>
    </alternativeName>
</protein>
<dbReference type="HAMAP" id="MF_01323">
    <property type="entry name" value="RNApol_bact_RpoC1"/>
    <property type="match status" value="1"/>
</dbReference>
<dbReference type="InterPro" id="IPR045867">
    <property type="entry name" value="DNA-dir_RpoC_beta_prime"/>
</dbReference>
<feature type="binding site" evidence="9">
    <location>
        <position position="509"/>
    </location>
    <ligand>
        <name>Mg(2+)</name>
        <dbReference type="ChEBI" id="CHEBI:18420"/>
    </ligand>
</feature>
<geneLocation type="chloroplast" evidence="12"/>
<comment type="cofactor">
    <cofactor evidence="9">
        <name>Mg(2+)</name>
        <dbReference type="ChEBI" id="CHEBI:18420"/>
    </cofactor>
    <text evidence="9">Binds 1 Mg(2+) ion per subunit.</text>
</comment>
<dbReference type="Gene3D" id="2.40.40.20">
    <property type="match status" value="1"/>
</dbReference>
<comment type="similarity">
    <text evidence="9">Belongs to the RNA polymerase beta' chain family. RpoC1 subfamily.</text>
</comment>
<dbReference type="SMART" id="SM00663">
    <property type="entry name" value="RPOLA_N"/>
    <property type="match status" value="1"/>
</dbReference>
<feature type="binding site" evidence="9">
    <location>
        <position position="513"/>
    </location>
    <ligand>
        <name>Mg(2+)</name>
        <dbReference type="ChEBI" id="CHEBI:18420"/>
    </ligand>
</feature>
<dbReference type="InterPro" id="IPR006592">
    <property type="entry name" value="RNA_pol_N"/>
</dbReference>
<evidence type="ECO:0000256" key="7">
    <source>
        <dbReference type="ARBA" id="ARBA00022833"/>
    </source>
</evidence>
<keyword evidence="6 9" id="KW-0479">Metal-binding</keyword>
<dbReference type="SUPFAM" id="SSF64484">
    <property type="entry name" value="beta and beta-prime subunits of DNA dependent RNA-polymerase"/>
    <property type="match status" value="1"/>
</dbReference>
<evidence type="ECO:0000256" key="8">
    <source>
        <dbReference type="ARBA" id="ARBA00023163"/>
    </source>
</evidence>
<evidence type="ECO:0000313" key="12">
    <source>
        <dbReference type="EMBL" id="QYB21011.1"/>
    </source>
</evidence>
<feature type="binding site" evidence="9">
    <location>
        <position position="71"/>
    </location>
    <ligand>
        <name>Zn(2+)</name>
        <dbReference type="ChEBI" id="CHEBI:29105"/>
    </ligand>
</feature>
<evidence type="ECO:0000256" key="9">
    <source>
        <dbReference type="HAMAP-Rule" id="MF_01323"/>
    </source>
</evidence>